<accession>A0A7W7M3D5</accession>
<dbReference type="Pfam" id="PF10103">
    <property type="entry name" value="Zincin_2"/>
    <property type="match status" value="1"/>
</dbReference>
<evidence type="ECO:0000256" key="1">
    <source>
        <dbReference type="SAM" id="MobiDB-lite"/>
    </source>
</evidence>
<evidence type="ECO:0000313" key="3">
    <source>
        <dbReference type="Proteomes" id="UP000540191"/>
    </source>
</evidence>
<comment type="caution">
    <text evidence="2">The sequence shown here is derived from an EMBL/GenBank/DDBJ whole genome shotgun (WGS) entry which is preliminary data.</text>
</comment>
<dbReference type="InterPro" id="IPR042271">
    <property type="entry name" value="Zinicin_2_N"/>
</dbReference>
<dbReference type="NCBIfam" id="TIGR03624">
    <property type="entry name" value="putative hydrolase"/>
    <property type="match status" value="1"/>
</dbReference>
<dbReference type="PANTHER" id="PTHR39420">
    <property type="match status" value="1"/>
</dbReference>
<dbReference type="Gene3D" id="1.20.150.30">
    <property type="entry name" value="Zincin-like metallopeptidase, N-terminal domain"/>
    <property type="match status" value="1"/>
</dbReference>
<dbReference type="InterPro" id="IPR018766">
    <property type="entry name" value="Zinicin_2"/>
</dbReference>
<keyword evidence="2" id="KW-0378">Hydrolase</keyword>
<dbReference type="SUPFAM" id="SSF55486">
    <property type="entry name" value="Metalloproteases ('zincins'), catalytic domain"/>
    <property type="match status" value="1"/>
</dbReference>
<organism evidence="2 3">
    <name type="scientific">Micrococcus cohnii</name>
    <dbReference type="NCBI Taxonomy" id="993416"/>
    <lineage>
        <taxon>Bacteria</taxon>
        <taxon>Bacillati</taxon>
        <taxon>Actinomycetota</taxon>
        <taxon>Actinomycetes</taxon>
        <taxon>Micrococcales</taxon>
        <taxon>Micrococcaceae</taxon>
        <taxon>Micrococcus</taxon>
    </lineage>
</organism>
<reference evidence="2 3" key="1">
    <citation type="submission" date="2020-08" db="EMBL/GenBank/DDBJ databases">
        <title>Sequencing the genomes of 1000 actinobacteria strains.</title>
        <authorList>
            <person name="Klenk H.-P."/>
        </authorList>
    </citation>
    <scope>NUCLEOTIDE SEQUENCE [LARGE SCALE GENOMIC DNA]</scope>
    <source>
        <strain evidence="2 3">DSM 23974</strain>
    </source>
</reference>
<sequence>MTHDSQNRGQDNERDPLEDMLRQLFGGQAPDADEVRRAMENMGGAPGGMGGFDPSQMDPAMMQQAMAQFQSMMNAQASSDSGPVNWDLATQAARQAVAGSDPSVGTFARREVDDALRLAEMWLDGATATEQTGLIGKAWSRAEWVESTMDNWRRLTEPVATSISNAMSQAMQQQLPGQLPEGMDGMLGGLAPMLQNIGGQMFGMQLGSAIGALGKDVLTGSETGFPIAGHTLSMVPTNIEEFGDGLNVPDDQLRIYLALREVARLRLFLHSPWLERDLFAAIEQYAAGLRMDVEGIESAAASVDPMDPESMQQAFTGTSFIAEPDATQRAALEQLELLLALIEGWVDVVVTEAAAPLESAAALRETMNRRRASGGPAEHAFAALVGLELRPRRLRDAAAFWEEITRSQGKEYREDLWRHPERQPTAEDLDDPTGYAERRRATDASTDALDQELRRLLDGGFPDAPKEG</sequence>
<feature type="compositionally biased region" description="Basic and acidic residues" evidence="1">
    <location>
        <begin position="415"/>
        <end position="425"/>
    </location>
</feature>
<feature type="region of interest" description="Disordered" evidence="1">
    <location>
        <begin position="415"/>
        <end position="468"/>
    </location>
</feature>
<protein>
    <submittedName>
        <fullName evidence="2">Putative hydrolase</fullName>
    </submittedName>
</protein>
<name>A0A7W7M3D5_9MICC</name>
<keyword evidence="3" id="KW-1185">Reference proteome</keyword>
<dbReference type="RefSeq" id="WP_184241297.1">
    <property type="nucleotide sequence ID" value="NZ_JACHNA010000001.1"/>
</dbReference>
<evidence type="ECO:0000313" key="2">
    <source>
        <dbReference type="EMBL" id="MBB4735541.1"/>
    </source>
</evidence>
<dbReference type="Proteomes" id="UP000540191">
    <property type="component" value="Unassembled WGS sequence"/>
</dbReference>
<proteinExistence type="predicted"/>
<dbReference type="EMBL" id="JACHNA010000001">
    <property type="protein sequence ID" value="MBB4735541.1"/>
    <property type="molecule type" value="Genomic_DNA"/>
</dbReference>
<dbReference type="AlphaFoldDB" id="A0A7W7M3D5"/>
<dbReference type="GO" id="GO:0016787">
    <property type="term" value="F:hydrolase activity"/>
    <property type="evidence" value="ECO:0007669"/>
    <property type="project" value="UniProtKB-KW"/>
</dbReference>
<gene>
    <name evidence="2" type="ORF">HDA30_001049</name>
</gene>
<dbReference type="PANTHER" id="PTHR39420:SF2">
    <property type="entry name" value="HYDROLASE"/>
    <property type="match status" value="1"/>
</dbReference>